<gene>
    <name evidence="2" type="primary">otsA</name>
    <name evidence="2" type="ORF">JGUZn3_06920</name>
</gene>
<name>A0A7H1NQ74_9PROT</name>
<evidence type="ECO:0000256" key="1">
    <source>
        <dbReference type="ARBA" id="ARBA00008799"/>
    </source>
</evidence>
<dbReference type="GO" id="GO:0005992">
    <property type="term" value="P:trehalose biosynthetic process"/>
    <property type="evidence" value="ECO:0007669"/>
    <property type="project" value="InterPro"/>
</dbReference>
<dbReference type="EC" id="2.4.1.15" evidence="2"/>
<dbReference type="SUPFAM" id="SSF53756">
    <property type="entry name" value="UDP-Glycosyltransferase/glycogen phosphorylase"/>
    <property type="match status" value="1"/>
</dbReference>
<keyword evidence="3" id="KW-1185">Reference proteome</keyword>
<evidence type="ECO:0000313" key="2">
    <source>
        <dbReference type="EMBL" id="QNT77934.1"/>
    </source>
</evidence>
<evidence type="ECO:0000313" key="3">
    <source>
        <dbReference type="Proteomes" id="UP000516349"/>
    </source>
</evidence>
<dbReference type="EMBL" id="CP060244">
    <property type="protein sequence ID" value="QNT77934.1"/>
    <property type="molecule type" value="Genomic_DNA"/>
</dbReference>
<dbReference type="CDD" id="cd03788">
    <property type="entry name" value="GT20_TPS"/>
    <property type="match status" value="1"/>
</dbReference>
<protein>
    <submittedName>
        <fullName evidence="2">Trehalose-6-phosphate synthase</fullName>
        <ecNumber evidence="2">2.4.1.15</ecNumber>
    </submittedName>
</protein>
<organism evidence="2 3">
    <name type="scientific">Entomobacter blattae</name>
    <dbReference type="NCBI Taxonomy" id="2762277"/>
    <lineage>
        <taxon>Bacteria</taxon>
        <taxon>Pseudomonadati</taxon>
        <taxon>Pseudomonadota</taxon>
        <taxon>Alphaproteobacteria</taxon>
        <taxon>Acetobacterales</taxon>
        <taxon>Acetobacteraceae</taxon>
        <taxon>Entomobacter</taxon>
    </lineage>
</organism>
<dbReference type="RefSeq" id="WP_203414325.1">
    <property type="nucleotide sequence ID" value="NZ_CP060244.1"/>
</dbReference>
<accession>A0A7H1NQ74</accession>
<dbReference type="AlphaFoldDB" id="A0A7H1NQ74"/>
<dbReference type="PANTHER" id="PTHR10788:SF106">
    <property type="entry name" value="BCDNA.GH08860"/>
    <property type="match status" value="1"/>
</dbReference>
<proteinExistence type="inferred from homology"/>
<dbReference type="GO" id="GO:0003825">
    <property type="term" value="F:alpha,alpha-trehalose-phosphate synthase (UDP-forming) activity"/>
    <property type="evidence" value="ECO:0007669"/>
    <property type="project" value="UniProtKB-EC"/>
</dbReference>
<dbReference type="Gene3D" id="3.40.50.2000">
    <property type="entry name" value="Glycogen Phosphorylase B"/>
    <property type="match status" value="2"/>
</dbReference>
<dbReference type="Pfam" id="PF00982">
    <property type="entry name" value="Glyco_transf_20"/>
    <property type="match status" value="1"/>
</dbReference>
<dbReference type="InterPro" id="IPR001830">
    <property type="entry name" value="Glyco_trans_20"/>
</dbReference>
<reference evidence="2 3" key="1">
    <citation type="submission" date="2020-08" db="EMBL/GenBank/DDBJ databases">
        <title>Complete genome sequence of Entomobacter blattae G55GP.</title>
        <authorList>
            <person name="Poehlein A."/>
            <person name="Guzman J."/>
            <person name="Daniel R."/>
            <person name="Vilcinskas A."/>
        </authorList>
    </citation>
    <scope>NUCLEOTIDE SEQUENCE [LARGE SCALE GENOMIC DNA]</scope>
    <source>
        <strain evidence="2 3">G55GP</strain>
    </source>
</reference>
<dbReference type="PANTHER" id="PTHR10788">
    <property type="entry name" value="TREHALOSE-6-PHOSPHATE SYNTHASE"/>
    <property type="match status" value="1"/>
</dbReference>
<sequence length="445" mass="50376">MTKRLVLVSNRVPSPGEMAHPAGGLAVGLRDAIGDRRCLWFGWSGNQVKEGDDIALHTDTVEKVTFATIDLTEKQYEGFYTGFSNGILWPLFHYRTGLMQYARSDWKSYLEVNALFAQRLKPLLQKNDVLWVHDYHLIPLGRSLRDGGIKDKIGFFLHIPFPPWGIFSTLPGADLLLMDMQAYDVIGVQTEEDAYNLNAAFELLGLKPRAKPFPIGIDPEEFAEQAAESLKDIHIQQEKLNLRGRALIMGVDRLDYSKGLPERLRGYAAFLERYPEYLGKVVFLQIAPLSRTEVQQYQALRKRVDELVGQINGIYTESGWTPIEYVTRSIARPILAGLHRMSDVALITPLRDGMNLVAKEYIAAQDEDDPGCLILSRFAGAAPELEEAIIVNPYDADEIADALALALSMKKEERKKRWQKLRRAIDITTAHTWAKSFMAELDERR</sequence>
<dbReference type="Proteomes" id="UP000516349">
    <property type="component" value="Chromosome"/>
</dbReference>
<comment type="similarity">
    <text evidence="1">Belongs to the glycosyltransferase 20 family.</text>
</comment>
<keyword evidence="2" id="KW-0808">Transferase</keyword>
<keyword evidence="2" id="KW-0328">Glycosyltransferase</keyword>
<dbReference type="KEGG" id="ebla:JGUZn3_06920"/>